<name>A0A5J5G9D9_9BACL</name>
<evidence type="ECO:0000256" key="7">
    <source>
        <dbReference type="ARBA" id="ARBA00022692"/>
    </source>
</evidence>
<dbReference type="PROSITE" id="PS50857">
    <property type="entry name" value="COX2_CUA"/>
    <property type="match status" value="1"/>
</dbReference>
<keyword evidence="12 15" id="KW-0472">Membrane</keyword>
<dbReference type="InterPro" id="IPR008972">
    <property type="entry name" value="Cupredoxin"/>
</dbReference>
<organism evidence="18 19">
    <name type="scientific">Paenibacillus spiritus</name>
    <dbReference type="NCBI Taxonomy" id="2496557"/>
    <lineage>
        <taxon>Bacteria</taxon>
        <taxon>Bacillati</taxon>
        <taxon>Bacillota</taxon>
        <taxon>Bacilli</taxon>
        <taxon>Bacillales</taxon>
        <taxon>Paenibacillaceae</taxon>
        <taxon>Paenibacillus</taxon>
    </lineage>
</organism>
<evidence type="ECO:0000256" key="12">
    <source>
        <dbReference type="ARBA" id="ARBA00023136"/>
    </source>
</evidence>
<evidence type="ECO:0000256" key="4">
    <source>
        <dbReference type="ARBA" id="ARBA00022448"/>
    </source>
</evidence>
<dbReference type="CDD" id="cd04212">
    <property type="entry name" value="CuRO_UO_II"/>
    <property type="match status" value="1"/>
</dbReference>
<evidence type="ECO:0000256" key="1">
    <source>
        <dbReference type="ARBA" id="ARBA00000725"/>
    </source>
</evidence>
<dbReference type="SUPFAM" id="SSF49503">
    <property type="entry name" value="Cupredoxins"/>
    <property type="match status" value="1"/>
</dbReference>
<comment type="catalytic activity">
    <reaction evidence="1">
        <text>2 a quinol + O2 = 2 a quinone + 2 H2O</text>
        <dbReference type="Rhea" id="RHEA:55376"/>
        <dbReference type="ChEBI" id="CHEBI:15377"/>
        <dbReference type="ChEBI" id="CHEBI:15379"/>
        <dbReference type="ChEBI" id="CHEBI:24646"/>
        <dbReference type="ChEBI" id="CHEBI:132124"/>
    </reaction>
</comment>
<feature type="domain" description="Cytochrome oxidase subunit II copper A binding" evidence="16">
    <location>
        <begin position="122"/>
        <end position="234"/>
    </location>
</feature>
<dbReference type="Proteomes" id="UP000367750">
    <property type="component" value="Unassembled WGS sequence"/>
</dbReference>
<evidence type="ECO:0000256" key="13">
    <source>
        <dbReference type="ARBA" id="ARBA00033219"/>
    </source>
</evidence>
<feature type="transmembrane region" description="Helical" evidence="15">
    <location>
        <begin position="85"/>
        <end position="104"/>
    </location>
</feature>
<dbReference type="AlphaFoldDB" id="A0A5J5G9D9"/>
<keyword evidence="8" id="KW-0732">Signal</keyword>
<evidence type="ECO:0000259" key="17">
    <source>
        <dbReference type="PROSITE" id="PS50999"/>
    </source>
</evidence>
<dbReference type="RefSeq" id="WP_150458167.1">
    <property type="nucleotide sequence ID" value="NZ_VYKK01000013.1"/>
</dbReference>
<keyword evidence="6" id="KW-0679">Respiratory chain</keyword>
<dbReference type="InterPro" id="IPR011759">
    <property type="entry name" value="Cyt_c_oxidase_su2_TM_dom"/>
</dbReference>
<keyword evidence="7 15" id="KW-0812">Transmembrane</keyword>
<dbReference type="OrthoDB" id="9783445at2"/>
<dbReference type="GO" id="GO:0004129">
    <property type="term" value="F:cytochrome-c oxidase activity"/>
    <property type="evidence" value="ECO:0007669"/>
    <property type="project" value="InterPro"/>
</dbReference>
<evidence type="ECO:0000256" key="3">
    <source>
        <dbReference type="ARBA" id="ARBA00007866"/>
    </source>
</evidence>
<feature type="transmembrane region" description="Helical" evidence="15">
    <location>
        <begin position="42"/>
        <end position="64"/>
    </location>
</feature>
<keyword evidence="5" id="KW-1003">Cell membrane</keyword>
<keyword evidence="9" id="KW-0249">Electron transport</keyword>
<sequence length="336" mass="37668">MNKRGPLYALFFSLFLLLPGCSSLTVLNPKGPAAKTLSDTIILSILVMLGVLAVVYILYIFVLVKYRAKKTNEGYIPPHEPGNKWLEATWIAIPIIIVAFLSVVTVRTTSAVENVASDYKDQKPLVIYASSSNWKWHFSYPEEGIETVNYVNFPVNRPIEFRLYSFGPISSFWIPQLAGQKYAMSDMTTYLNLVAETQGDFLGRNSNFSGKGFAQMEFTATSMSSKDYDEWVKDVKDTASPLTEEKFKSLLETAHVGRETFSTNHLEFSPPPGEHSEHMDMDKDDDMDNGNMDHQENKDIHPSPAPEEETEFDDKPAPVVNSPLPSSPADESAHNH</sequence>
<evidence type="ECO:0000256" key="6">
    <source>
        <dbReference type="ARBA" id="ARBA00022660"/>
    </source>
</evidence>
<dbReference type="InterPro" id="IPR036257">
    <property type="entry name" value="Cyt_c_oxidase_su2_TM_sf"/>
</dbReference>
<feature type="compositionally biased region" description="Basic and acidic residues" evidence="14">
    <location>
        <begin position="291"/>
        <end position="301"/>
    </location>
</feature>
<evidence type="ECO:0000256" key="8">
    <source>
        <dbReference type="ARBA" id="ARBA00022729"/>
    </source>
</evidence>
<dbReference type="EMBL" id="VYKK01000013">
    <property type="protein sequence ID" value="KAA9004705.1"/>
    <property type="molecule type" value="Genomic_DNA"/>
</dbReference>
<evidence type="ECO:0000256" key="11">
    <source>
        <dbReference type="ARBA" id="ARBA00023002"/>
    </source>
</evidence>
<dbReference type="GO" id="GO:0005507">
    <property type="term" value="F:copper ion binding"/>
    <property type="evidence" value="ECO:0007669"/>
    <property type="project" value="InterPro"/>
</dbReference>
<evidence type="ECO:0000256" key="14">
    <source>
        <dbReference type="SAM" id="MobiDB-lite"/>
    </source>
</evidence>
<feature type="region of interest" description="Disordered" evidence="14">
    <location>
        <begin position="261"/>
        <end position="336"/>
    </location>
</feature>
<dbReference type="GO" id="GO:0042773">
    <property type="term" value="P:ATP synthesis coupled electron transport"/>
    <property type="evidence" value="ECO:0007669"/>
    <property type="project" value="TreeGrafter"/>
</dbReference>
<dbReference type="InterPro" id="IPR002429">
    <property type="entry name" value="CcO_II-like_C"/>
</dbReference>
<dbReference type="SUPFAM" id="SSF81464">
    <property type="entry name" value="Cytochrome c oxidase subunit II-like, transmembrane region"/>
    <property type="match status" value="1"/>
</dbReference>
<reference evidence="18 19" key="1">
    <citation type="submission" date="2019-09" db="EMBL/GenBank/DDBJ databases">
        <title>Bacillus ochoae sp. nov., Paenibacillus whitsoniae sp. nov., Paenibacillus spiritus sp. nov. Isolated from the Mars Exploration Rover during spacecraft assembly.</title>
        <authorList>
            <person name="Seuylemezian A."/>
            <person name="Vaishampayan P."/>
        </authorList>
    </citation>
    <scope>NUCLEOTIDE SEQUENCE [LARGE SCALE GENOMIC DNA]</scope>
    <source>
        <strain evidence="18 19">MER_111</strain>
    </source>
</reference>
<dbReference type="GO" id="GO:0016682">
    <property type="term" value="F:oxidoreductase activity, acting on diphenols and related substances as donors, oxygen as acceptor"/>
    <property type="evidence" value="ECO:0007669"/>
    <property type="project" value="InterPro"/>
</dbReference>
<comment type="similarity">
    <text evidence="3">Belongs to the cytochrome c oxidase subunit 2 family.</text>
</comment>
<dbReference type="PANTHER" id="PTHR22888:SF18">
    <property type="entry name" value="CYTOCHROME BO(3) UBIQUINOL OXIDASE SUBUNIT 2"/>
    <property type="match status" value="1"/>
</dbReference>
<dbReference type="InterPro" id="IPR045187">
    <property type="entry name" value="CcO_II"/>
</dbReference>
<dbReference type="PANTHER" id="PTHR22888">
    <property type="entry name" value="CYTOCHROME C OXIDASE, SUBUNIT II"/>
    <property type="match status" value="1"/>
</dbReference>
<evidence type="ECO:0000313" key="19">
    <source>
        <dbReference type="Proteomes" id="UP000367750"/>
    </source>
</evidence>
<comment type="subcellular location">
    <subcellularLocation>
        <location evidence="2">Cell membrane</location>
        <topology evidence="2">Multi-pass membrane protein</topology>
    </subcellularLocation>
</comment>
<keyword evidence="10 15" id="KW-1133">Transmembrane helix</keyword>
<dbReference type="GO" id="GO:0005886">
    <property type="term" value="C:plasma membrane"/>
    <property type="evidence" value="ECO:0007669"/>
    <property type="project" value="UniProtKB-SubCell"/>
</dbReference>
<evidence type="ECO:0000256" key="5">
    <source>
        <dbReference type="ARBA" id="ARBA00022475"/>
    </source>
</evidence>
<dbReference type="Gene3D" id="1.10.287.90">
    <property type="match status" value="1"/>
</dbReference>
<dbReference type="InterPro" id="IPR006332">
    <property type="entry name" value="QoxA"/>
</dbReference>
<evidence type="ECO:0000256" key="15">
    <source>
        <dbReference type="SAM" id="Phobius"/>
    </source>
</evidence>
<evidence type="ECO:0000256" key="9">
    <source>
        <dbReference type="ARBA" id="ARBA00022982"/>
    </source>
</evidence>
<gene>
    <name evidence="18" type="primary">qoxA</name>
    <name evidence="18" type="ORF">F4V43_10300</name>
</gene>
<accession>A0A5J5G9D9</accession>
<dbReference type="NCBIfam" id="TIGR01432">
    <property type="entry name" value="QOXA"/>
    <property type="match status" value="1"/>
</dbReference>
<evidence type="ECO:0000313" key="18">
    <source>
        <dbReference type="EMBL" id="KAA9004705.1"/>
    </source>
</evidence>
<dbReference type="GO" id="GO:0009486">
    <property type="term" value="F:cytochrome bo3 ubiquinol oxidase activity"/>
    <property type="evidence" value="ECO:0007669"/>
    <property type="project" value="InterPro"/>
</dbReference>
<keyword evidence="19" id="KW-1185">Reference proteome</keyword>
<comment type="caution">
    <text evidence="18">The sequence shown here is derived from an EMBL/GenBank/DDBJ whole genome shotgun (WGS) entry which is preliminary data.</text>
</comment>
<dbReference type="Gene3D" id="2.60.40.420">
    <property type="entry name" value="Cupredoxins - blue copper proteins"/>
    <property type="match status" value="1"/>
</dbReference>
<evidence type="ECO:0000259" key="16">
    <source>
        <dbReference type="PROSITE" id="PS50857"/>
    </source>
</evidence>
<dbReference type="PROSITE" id="PS50999">
    <property type="entry name" value="COX2_TM"/>
    <property type="match status" value="1"/>
</dbReference>
<evidence type="ECO:0000256" key="10">
    <source>
        <dbReference type="ARBA" id="ARBA00022989"/>
    </source>
</evidence>
<proteinExistence type="inferred from homology"/>
<dbReference type="InterPro" id="IPR034227">
    <property type="entry name" value="CuRO_UO_II"/>
</dbReference>
<evidence type="ECO:0000256" key="2">
    <source>
        <dbReference type="ARBA" id="ARBA00004651"/>
    </source>
</evidence>
<protein>
    <recommendedName>
        <fullName evidence="13">Quinol oxidase polypeptide II</fullName>
    </recommendedName>
</protein>
<feature type="domain" description="Cytochrome oxidase subunit II transmembrane region profile" evidence="17">
    <location>
        <begin position="18"/>
        <end position="116"/>
    </location>
</feature>
<keyword evidence="11" id="KW-0560">Oxidoreductase</keyword>
<keyword evidence="4" id="KW-0813">Transport</keyword>